<protein>
    <submittedName>
        <fullName evidence="1">Uncharacterized protein</fullName>
    </submittedName>
</protein>
<comment type="caution">
    <text evidence="1">The sequence shown here is derived from an EMBL/GenBank/DDBJ whole genome shotgun (WGS) entry which is preliminary data.</text>
</comment>
<dbReference type="Proteomes" id="UP000677228">
    <property type="component" value="Unassembled WGS sequence"/>
</dbReference>
<evidence type="ECO:0000313" key="1">
    <source>
        <dbReference type="EMBL" id="CAF1106383.1"/>
    </source>
</evidence>
<sequence>MNMEKHAGHRKKVDIRAKVQQFFRKNVEVEVRVFTSNVIDVMSIQPSNQSSNKTNVLDLQSFHSLNNSQEDGSKIVTEFACFAARSLLKSNVSRQDRVQIAYMLHSKPFQDAEPVILHIQSQVVFIGIHDRFLVELNGSLTLANIHGYSKTVQIFKNGRI</sequence>
<dbReference type="EMBL" id="CAJNOK010010102">
    <property type="protein sequence ID" value="CAF1106383.1"/>
    <property type="molecule type" value="Genomic_DNA"/>
</dbReference>
<dbReference type="Proteomes" id="UP000682733">
    <property type="component" value="Unassembled WGS sequence"/>
</dbReference>
<accession>A0A8S2E179</accession>
<reference evidence="1" key="1">
    <citation type="submission" date="2021-02" db="EMBL/GenBank/DDBJ databases">
        <authorList>
            <person name="Nowell W R."/>
        </authorList>
    </citation>
    <scope>NUCLEOTIDE SEQUENCE</scope>
</reference>
<organism evidence="1 3">
    <name type="scientific">Didymodactylos carnosus</name>
    <dbReference type="NCBI Taxonomy" id="1234261"/>
    <lineage>
        <taxon>Eukaryota</taxon>
        <taxon>Metazoa</taxon>
        <taxon>Spiralia</taxon>
        <taxon>Gnathifera</taxon>
        <taxon>Rotifera</taxon>
        <taxon>Eurotatoria</taxon>
        <taxon>Bdelloidea</taxon>
        <taxon>Philodinida</taxon>
        <taxon>Philodinidae</taxon>
        <taxon>Didymodactylos</taxon>
    </lineage>
</organism>
<dbReference type="AlphaFoldDB" id="A0A8S2E179"/>
<gene>
    <name evidence="1" type="ORF">OVA965_LOCUS19545</name>
    <name evidence="2" type="ORF">TMI583_LOCUS19614</name>
</gene>
<name>A0A8S2E179_9BILA</name>
<dbReference type="EMBL" id="CAJOBA010011342">
    <property type="protein sequence ID" value="CAF3870074.1"/>
    <property type="molecule type" value="Genomic_DNA"/>
</dbReference>
<proteinExistence type="predicted"/>
<evidence type="ECO:0000313" key="3">
    <source>
        <dbReference type="Proteomes" id="UP000677228"/>
    </source>
</evidence>
<evidence type="ECO:0000313" key="2">
    <source>
        <dbReference type="EMBL" id="CAF3870074.1"/>
    </source>
</evidence>